<dbReference type="SUPFAM" id="SSF56003">
    <property type="entry name" value="Molybdenum cofactor-binding domain"/>
    <property type="match status" value="1"/>
</dbReference>
<organism evidence="4 5">
    <name type="scientific">Pararhodobacter oceanensis</name>
    <dbReference type="NCBI Taxonomy" id="2172121"/>
    <lineage>
        <taxon>Bacteria</taxon>
        <taxon>Pseudomonadati</taxon>
        <taxon>Pseudomonadota</taxon>
        <taxon>Alphaproteobacteria</taxon>
        <taxon>Rhodobacterales</taxon>
        <taxon>Paracoccaceae</taxon>
        <taxon>Pararhodobacter</taxon>
    </lineage>
</organism>
<evidence type="ECO:0000256" key="2">
    <source>
        <dbReference type="ARBA" id="ARBA00023002"/>
    </source>
</evidence>
<dbReference type="Pfam" id="PF01315">
    <property type="entry name" value="Ald_Xan_dh_C"/>
    <property type="match status" value="1"/>
</dbReference>
<evidence type="ECO:0000313" key="5">
    <source>
        <dbReference type="Proteomes" id="UP000245911"/>
    </source>
</evidence>
<dbReference type="InterPro" id="IPR000674">
    <property type="entry name" value="Ald_Oxase/Xan_DH_a/b"/>
</dbReference>
<dbReference type="AlphaFoldDB" id="A0A2T8HPZ2"/>
<sequence>MTKMITKGIGAPMPRERARPLVEGRGNYVDDITLPGMLHIAFLRAPFAHGRILDIDRTDALELPGVVAVLDGKDLAEVCAPFDTNPPGVPHHASPPQPPLVIEESCFQGEAVIAVVAESRAIAEDAAELVFVDWEELPAACSITEAQSEGAAPVHSSFEDNLSLHHRFGAEDVSKAFESAAHVVEADFAFGRQTGVTLEPRGIVAHWDPRREELEVWQSHQVPWQMREIYARQLRLPPQSVRVTAPDVGGAFGLKLHAYADELAAVAVSKRLGRPVKYIVDRLESFTADAHAREAKATCRMAVDAAGHILGIDALVDSGFGAYAIHPRGSFGESMQAAQMIGAPYKTGAFRAEVRGWRQNKPPSGALRGVGQPIACAITEEMMDLAARAVGIDPAEMRRINYRSRLDAGERATQSGLVIEELSLDACLAKLLEAMDYTALRAEQAALREKGIYRGIGLASFVEITGVGSGLYGPLGLPLAANESCRLTLQPDGSLTCATSVTDQGQGTLSALGQLIAGEFDIAPGMVKMIAGDTARTPYGGGAWASRGMALGGEAARRACLRMRDGLFEVAASILQCEPGALRFENGEVIGPQGPSGLTLADIGALCHYRPYDIPTGQVPSMTVEESFLPENLPYIASNGVHAVHLEVDTELGTVELLEYWVVDDCGTVVNPLLVDEQLRGGIVQGIGAALYEECLYSEDGQFTNGTLADYVVPMAGEMPDIHVGHITTPTRASGLGAKGVGEAGTVGAPAALRSAISDALSPLATRLVKQPFTTRRILEAVIAAETAT</sequence>
<feature type="domain" description="Aldehyde oxidase/xanthine dehydrogenase a/b hammerhead" evidence="3">
    <location>
        <begin position="23"/>
        <end position="138"/>
    </location>
</feature>
<dbReference type="InterPro" id="IPR016208">
    <property type="entry name" value="Ald_Oxase/xanthine_DH-like"/>
</dbReference>
<dbReference type="GO" id="GO:0016491">
    <property type="term" value="F:oxidoreductase activity"/>
    <property type="evidence" value="ECO:0007669"/>
    <property type="project" value="UniProtKB-KW"/>
</dbReference>
<evidence type="ECO:0000259" key="3">
    <source>
        <dbReference type="SMART" id="SM01008"/>
    </source>
</evidence>
<accession>A0A2T8HPZ2</accession>
<dbReference type="GO" id="GO:0005506">
    <property type="term" value="F:iron ion binding"/>
    <property type="evidence" value="ECO:0007669"/>
    <property type="project" value="InterPro"/>
</dbReference>
<dbReference type="Gene3D" id="3.90.1170.50">
    <property type="entry name" value="Aldehyde oxidase/xanthine dehydrogenase, a/b hammerhead"/>
    <property type="match status" value="1"/>
</dbReference>
<proteinExistence type="predicted"/>
<keyword evidence="1" id="KW-0500">Molybdenum</keyword>
<dbReference type="Pfam" id="PF02738">
    <property type="entry name" value="MoCoBD_1"/>
    <property type="match status" value="1"/>
</dbReference>
<comment type="caution">
    <text evidence="4">The sequence shown here is derived from an EMBL/GenBank/DDBJ whole genome shotgun (WGS) entry which is preliminary data.</text>
</comment>
<dbReference type="InterPro" id="IPR008274">
    <property type="entry name" value="AldOxase/xan_DH_MoCoBD1"/>
</dbReference>
<reference evidence="4 5" key="1">
    <citation type="submission" date="2018-04" db="EMBL/GenBank/DDBJ databases">
        <title>Pararhodobacter oceanense sp. nov., isolated from marine intertidal sediment.</title>
        <authorList>
            <person name="Wang X.-L."/>
            <person name="Du Z.-J."/>
        </authorList>
    </citation>
    <scope>NUCLEOTIDE SEQUENCE [LARGE SCALE GENOMIC DNA]</scope>
    <source>
        <strain evidence="4 5">AM505</strain>
    </source>
</reference>
<dbReference type="Pfam" id="PF20256">
    <property type="entry name" value="MoCoBD_2"/>
    <property type="match status" value="1"/>
</dbReference>
<keyword evidence="5" id="KW-1185">Reference proteome</keyword>
<dbReference type="PANTHER" id="PTHR11908">
    <property type="entry name" value="XANTHINE DEHYDROGENASE"/>
    <property type="match status" value="1"/>
</dbReference>
<dbReference type="Proteomes" id="UP000245911">
    <property type="component" value="Unassembled WGS sequence"/>
</dbReference>
<name>A0A2T8HPZ2_9RHOB</name>
<dbReference type="PANTHER" id="PTHR11908:SF132">
    <property type="entry name" value="ALDEHYDE OXIDASE 1-RELATED"/>
    <property type="match status" value="1"/>
</dbReference>
<dbReference type="EMBL" id="QDKM01000012">
    <property type="protein sequence ID" value="PVH27518.1"/>
    <property type="molecule type" value="Genomic_DNA"/>
</dbReference>
<dbReference type="InterPro" id="IPR046867">
    <property type="entry name" value="AldOxase/xan_DH_MoCoBD2"/>
</dbReference>
<dbReference type="Gene3D" id="3.30.365.10">
    <property type="entry name" value="Aldehyde oxidase/xanthine dehydrogenase, molybdopterin binding domain"/>
    <property type="match status" value="4"/>
</dbReference>
<evidence type="ECO:0000313" key="4">
    <source>
        <dbReference type="EMBL" id="PVH27518.1"/>
    </source>
</evidence>
<dbReference type="InterPro" id="IPR036856">
    <property type="entry name" value="Ald_Oxase/Xan_DH_a/b_sf"/>
</dbReference>
<dbReference type="SMART" id="SM01008">
    <property type="entry name" value="Ald_Xan_dh_C"/>
    <property type="match status" value="1"/>
</dbReference>
<dbReference type="SUPFAM" id="SSF54665">
    <property type="entry name" value="CO dehydrogenase molybdoprotein N-domain-like"/>
    <property type="match status" value="1"/>
</dbReference>
<keyword evidence="2" id="KW-0560">Oxidoreductase</keyword>
<dbReference type="InterPro" id="IPR037165">
    <property type="entry name" value="AldOxase/xan_DH_Mopterin-bd_sf"/>
</dbReference>
<gene>
    <name evidence="4" type="ORF">DDE20_17265</name>
</gene>
<dbReference type="OrthoDB" id="9758509at2"/>
<protein>
    <submittedName>
        <fullName evidence="4">Xanthine dehydrogenase</fullName>
    </submittedName>
</protein>
<evidence type="ECO:0000256" key="1">
    <source>
        <dbReference type="ARBA" id="ARBA00022505"/>
    </source>
</evidence>